<dbReference type="SUPFAM" id="SSF141868">
    <property type="entry name" value="EAL domain-like"/>
    <property type="match status" value="1"/>
</dbReference>
<gene>
    <name evidence="4" type="ORF">V3328_09530</name>
</gene>
<dbReference type="InterPro" id="IPR000160">
    <property type="entry name" value="GGDEF_dom"/>
</dbReference>
<feature type="domain" description="EAL" evidence="2">
    <location>
        <begin position="268"/>
        <end position="518"/>
    </location>
</feature>
<dbReference type="RefSeq" id="WP_340329406.1">
    <property type="nucleotide sequence ID" value="NZ_JAZHOF010000003.1"/>
</dbReference>
<dbReference type="PANTHER" id="PTHR44757:SF2">
    <property type="entry name" value="BIOFILM ARCHITECTURE MAINTENANCE PROTEIN MBAA"/>
    <property type="match status" value="1"/>
</dbReference>
<dbReference type="NCBIfam" id="TIGR00254">
    <property type="entry name" value="GGDEF"/>
    <property type="match status" value="1"/>
</dbReference>
<comment type="caution">
    <text evidence="4">The sequence shown here is derived from an EMBL/GenBank/DDBJ whole genome shotgun (WGS) entry which is preliminary data.</text>
</comment>
<dbReference type="EMBL" id="JAZHOF010000003">
    <property type="protein sequence ID" value="MEJ8571712.1"/>
    <property type="molecule type" value="Genomic_DNA"/>
</dbReference>
<feature type="domain" description="GGDEF" evidence="3">
    <location>
        <begin position="126"/>
        <end position="259"/>
    </location>
</feature>
<feature type="transmembrane region" description="Helical" evidence="1">
    <location>
        <begin position="58"/>
        <end position="77"/>
    </location>
</feature>
<dbReference type="SUPFAM" id="SSF55073">
    <property type="entry name" value="Nucleotide cyclase"/>
    <property type="match status" value="1"/>
</dbReference>
<organism evidence="4 5">
    <name type="scientific">Microbaculum marinum</name>
    <dbReference type="NCBI Taxonomy" id="1764581"/>
    <lineage>
        <taxon>Bacteria</taxon>
        <taxon>Pseudomonadati</taxon>
        <taxon>Pseudomonadota</taxon>
        <taxon>Alphaproteobacteria</taxon>
        <taxon>Hyphomicrobiales</taxon>
        <taxon>Tepidamorphaceae</taxon>
        <taxon>Microbaculum</taxon>
    </lineage>
</organism>
<dbReference type="Pfam" id="PF00563">
    <property type="entry name" value="EAL"/>
    <property type="match status" value="1"/>
</dbReference>
<dbReference type="Proteomes" id="UP001378188">
    <property type="component" value="Unassembled WGS sequence"/>
</dbReference>
<dbReference type="Gene3D" id="3.30.70.270">
    <property type="match status" value="1"/>
</dbReference>
<protein>
    <submittedName>
        <fullName evidence="4">EAL domain-containing protein</fullName>
    </submittedName>
</protein>
<dbReference type="SMART" id="SM00052">
    <property type="entry name" value="EAL"/>
    <property type="match status" value="1"/>
</dbReference>
<sequence>MPFRIPNDDNSRNRLFRDLAVIGVFAVFVTALGIWLDAFDRFYEYSRAHEDYELDELLTFGFVATAALVVFSWRRVADLRSEISARKAAESRARHLANADALTGLPNRRRLEVELADALLRATPDAKRGFMLIDLNRFKPINDVYGHQAGDDLLVDFARRMSAAVDSDSIVFRLGGDEFAILTRPVAQVEQIARMARRILGALDIPFAAAGASINLGIGIGIAVTPDDATTMTELLRRADVALYRAKSERASTFHFFEAGMDRKVMRRARIEAELRKAVDEGAIHSHFQPIVRLGDRSIIGFEALARWTHPELGDIPPEEFISVAEDCGFIPKLSGYLLENACAVAVNWPKDIFLSFNISPAEISDPSLVLRILKALGRSGLTADRLEIELTENALVRDFEIARRTLSGLRNAGIRIALDDFGAGNSSLHHLRELHFDRLKIDRSFTSQMLVSEEAAAMVRAIIHLASALSLSTTAEGIEMQDQIGPLIADGCLEAQGHHFGGALPAERVAELLASDRSRAKA</sequence>
<name>A0AAW9RHP0_9HYPH</name>
<dbReference type="InterPro" id="IPR035919">
    <property type="entry name" value="EAL_sf"/>
</dbReference>
<dbReference type="Gene3D" id="3.20.20.450">
    <property type="entry name" value="EAL domain"/>
    <property type="match status" value="1"/>
</dbReference>
<evidence type="ECO:0000259" key="3">
    <source>
        <dbReference type="PROSITE" id="PS50887"/>
    </source>
</evidence>
<dbReference type="InterPro" id="IPR052155">
    <property type="entry name" value="Biofilm_reg_signaling"/>
</dbReference>
<dbReference type="SMART" id="SM00267">
    <property type="entry name" value="GGDEF"/>
    <property type="match status" value="1"/>
</dbReference>
<proteinExistence type="predicted"/>
<dbReference type="PROSITE" id="PS50887">
    <property type="entry name" value="GGDEF"/>
    <property type="match status" value="1"/>
</dbReference>
<keyword evidence="1" id="KW-1133">Transmembrane helix</keyword>
<keyword evidence="5" id="KW-1185">Reference proteome</keyword>
<dbReference type="InterPro" id="IPR043128">
    <property type="entry name" value="Rev_trsase/Diguanyl_cyclase"/>
</dbReference>
<dbReference type="CDD" id="cd01948">
    <property type="entry name" value="EAL"/>
    <property type="match status" value="1"/>
</dbReference>
<feature type="transmembrane region" description="Helical" evidence="1">
    <location>
        <begin position="20"/>
        <end position="38"/>
    </location>
</feature>
<dbReference type="Pfam" id="PF00990">
    <property type="entry name" value="GGDEF"/>
    <property type="match status" value="1"/>
</dbReference>
<reference evidence="4 5" key="1">
    <citation type="submission" date="2024-02" db="EMBL/GenBank/DDBJ databases">
        <title>Genome analysis and characterization of Microbaculum marinisediminis sp. nov., isolated from marine sediment.</title>
        <authorList>
            <person name="Du Z.-J."/>
            <person name="Ye Y.-Q."/>
            <person name="Zhang Z.-R."/>
            <person name="Yuan S.-M."/>
            <person name="Zhang X.-Y."/>
        </authorList>
    </citation>
    <scope>NUCLEOTIDE SEQUENCE [LARGE SCALE GENOMIC DNA]</scope>
    <source>
        <strain evidence="4 5">SDUM1044001</strain>
    </source>
</reference>
<evidence type="ECO:0000313" key="4">
    <source>
        <dbReference type="EMBL" id="MEJ8571712.1"/>
    </source>
</evidence>
<dbReference type="CDD" id="cd01949">
    <property type="entry name" value="GGDEF"/>
    <property type="match status" value="1"/>
</dbReference>
<keyword evidence="1" id="KW-0812">Transmembrane</keyword>
<dbReference type="PROSITE" id="PS50883">
    <property type="entry name" value="EAL"/>
    <property type="match status" value="1"/>
</dbReference>
<accession>A0AAW9RHP0</accession>
<evidence type="ECO:0000259" key="2">
    <source>
        <dbReference type="PROSITE" id="PS50883"/>
    </source>
</evidence>
<evidence type="ECO:0000256" key="1">
    <source>
        <dbReference type="SAM" id="Phobius"/>
    </source>
</evidence>
<dbReference type="InterPro" id="IPR001633">
    <property type="entry name" value="EAL_dom"/>
</dbReference>
<dbReference type="AlphaFoldDB" id="A0AAW9RHP0"/>
<evidence type="ECO:0000313" key="5">
    <source>
        <dbReference type="Proteomes" id="UP001378188"/>
    </source>
</evidence>
<dbReference type="PANTHER" id="PTHR44757">
    <property type="entry name" value="DIGUANYLATE CYCLASE DGCP"/>
    <property type="match status" value="1"/>
</dbReference>
<dbReference type="InterPro" id="IPR029787">
    <property type="entry name" value="Nucleotide_cyclase"/>
</dbReference>
<keyword evidence="1" id="KW-0472">Membrane</keyword>